<protein>
    <submittedName>
        <fullName evidence="2">FkbM family methyltransferase</fullName>
    </submittedName>
</protein>
<dbReference type="PANTHER" id="PTHR36973">
    <property type="entry name" value="SLL1456 PROTEIN-RELATED"/>
    <property type="match status" value="1"/>
</dbReference>
<dbReference type="SUPFAM" id="SSF53335">
    <property type="entry name" value="S-adenosyl-L-methionine-dependent methyltransferases"/>
    <property type="match status" value="1"/>
</dbReference>
<dbReference type="GO" id="GO:0032259">
    <property type="term" value="P:methylation"/>
    <property type="evidence" value="ECO:0007669"/>
    <property type="project" value="UniProtKB-KW"/>
</dbReference>
<reference evidence="2 3" key="1">
    <citation type="submission" date="2019-03" db="EMBL/GenBank/DDBJ databases">
        <title>Genomic Encyclopedia of Type Strains, Phase IV (KMG-IV): sequencing the most valuable type-strain genomes for metagenomic binning, comparative biology and taxonomic classification.</title>
        <authorList>
            <person name="Goeker M."/>
        </authorList>
    </citation>
    <scope>NUCLEOTIDE SEQUENCE [LARGE SCALE GENOMIC DNA]</scope>
    <source>
        <strain evidence="2 3">DSM 13587</strain>
    </source>
</reference>
<name>A0A4R3MZN2_9GAMM</name>
<dbReference type="AlphaFoldDB" id="A0A4R3MZN2"/>
<accession>A0A4R3MZN2</accession>
<evidence type="ECO:0000313" key="3">
    <source>
        <dbReference type="Proteomes" id="UP000295717"/>
    </source>
</evidence>
<evidence type="ECO:0000259" key="1">
    <source>
        <dbReference type="Pfam" id="PF05050"/>
    </source>
</evidence>
<proteinExistence type="predicted"/>
<keyword evidence="2" id="KW-0808">Transferase</keyword>
<dbReference type="Proteomes" id="UP000295717">
    <property type="component" value="Unassembled WGS sequence"/>
</dbReference>
<keyword evidence="2" id="KW-0489">Methyltransferase</keyword>
<gene>
    <name evidence="2" type="ORF">EDC35_104182</name>
</gene>
<feature type="domain" description="Methyltransferase FkbM" evidence="1">
    <location>
        <begin position="77"/>
        <end position="230"/>
    </location>
</feature>
<comment type="caution">
    <text evidence="2">The sequence shown here is derived from an EMBL/GenBank/DDBJ whole genome shotgun (WGS) entry which is preliminary data.</text>
</comment>
<dbReference type="Gene3D" id="3.40.50.150">
    <property type="entry name" value="Vaccinia Virus protein VP39"/>
    <property type="match status" value="1"/>
</dbReference>
<dbReference type="EMBL" id="SMAO01000004">
    <property type="protein sequence ID" value="TCT21327.1"/>
    <property type="molecule type" value="Genomic_DNA"/>
</dbReference>
<dbReference type="GO" id="GO:0008171">
    <property type="term" value="F:O-methyltransferase activity"/>
    <property type="evidence" value="ECO:0007669"/>
    <property type="project" value="TreeGrafter"/>
</dbReference>
<dbReference type="RefSeq" id="WP_132976929.1">
    <property type="nucleotide sequence ID" value="NZ_SMAO01000004.1"/>
</dbReference>
<sequence>MDHQKQKLVRAFESHLSGDIESAYDIYKDVMVADPGGIFAPVLINLIQMQSVHLRSSKLAALLNLKRNGFMPATVIDVGAQVGTQPLYEAFPEAHHVMLEPVQENESVLQGICQSLKSAECMMVAVTSRSGMVSLSVTDSLQYSSIAEQIGDPLNNRLVQAVSLNDLCNSGGYSGPFLIKIDVDGVEIEVLKGASTLINPESIFVVEAAMLVDQPRFPKIIDFFRPYGFVLHDIVDHLYRPSDSVLWQVDVVMVHEDHPVRQKHYYV</sequence>
<organism evidence="2 3">
    <name type="scientific">Thiobaca trueperi</name>
    <dbReference type="NCBI Taxonomy" id="127458"/>
    <lineage>
        <taxon>Bacteria</taxon>
        <taxon>Pseudomonadati</taxon>
        <taxon>Pseudomonadota</taxon>
        <taxon>Gammaproteobacteria</taxon>
        <taxon>Chromatiales</taxon>
        <taxon>Chromatiaceae</taxon>
        <taxon>Thiobaca</taxon>
    </lineage>
</organism>
<dbReference type="NCBIfam" id="TIGR01444">
    <property type="entry name" value="fkbM_fam"/>
    <property type="match status" value="1"/>
</dbReference>
<dbReference type="OrthoDB" id="4104638at2"/>
<dbReference type="InterPro" id="IPR029063">
    <property type="entry name" value="SAM-dependent_MTases_sf"/>
</dbReference>
<dbReference type="InterPro" id="IPR053188">
    <property type="entry name" value="FkbM_Methyltransferase"/>
</dbReference>
<keyword evidence="3" id="KW-1185">Reference proteome</keyword>
<dbReference type="Pfam" id="PF05050">
    <property type="entry name" value="Methyltransf_21"/>
    <property type="match status" value="1"/>
</dbReference>
<dbReference type="InterPro" id="IPR006342">
    <property type="entry name" value="FkbM_mtfrase"/>
</dbReference>
<evidence type="ECO:0000313" key="2">
    <source>
        <dbReference type="EMBL" id="TCT21327.1"/>
    </source>
</evidence>
<dbReference type="PANTHER" id="PTHR36973:SF4">
    <property type="entry name" value="NODULATION PROTEIN"/>
    <property type="match status" value="1"/>
</dbReference>